<gene>
    <name evidence="1" type="ORF">FRACYDRAFT_270530</name>
</gene>
<dbReference type="InParanoid" id="A0A1E7F1P6"/>
<dbReference type="AlphaFoldDB" id="A0A1E7F1P6"/>
<organism evidence="1 2">
    <name type="scientific">Fragilariopsis cylindrus CCMP1102</name>
    <dbReference type="NCBI Taxonomy" id="635003"/>
    <lineage>
        <taxon>Eukaryota</taxon>
        <taxon>Sar</taxon>
        <taxon>Stramenopiles</taxon>
        <taxon>Ochrophyta</taxon>
        <taxon>Bacillariophyta</taxon>
        <taxon>Bacillariophyceae</taxon>
        <taxon>Bacillariophycidae</taxon>
        <taxon>Bacillariales</taxon>
        <taxon>Bacillariaceae</taxon>
        <taxon>Fragilariopsis</taxon>
    </lineage>
</organism>
<reference evidence="1 2" key="1">
    <citation type="submission" date="2016-09" db="EMBL/GenBank/DDBJ databases">
        <title>Extensive genetic diversity and differential bi-allelic expression allows diatom success in the polar Southern Ocean.</title>
        <authorList>
            <consortium name="DOE Joint Genome Institute"/>
            <person name="Mock T."/>
            <person name="Otillar R.P."/>
            <person name="Strauss J."/>
            <person name="Dupont C."/>
            <person name="Frickenhaus S."/>
            <person name="Maumus F."/>
            <person name="Mcmullan M."/>
            <person name="Sanges R."/>
            <person name="Schmutz J."/>
            <person name="Toseland A."/>
            <person name="Valas R."/>
            <person name="Veluchamy A."/>
            <person name="Ward B.J."/>
            <person name="Allen A."/>
            <person name="Barry K."/>
            <person name="Falciatore A."/>
            <person name="Ferrante M."/>
            <person name="Fortunato A.E."/>
            <person name="Gloeckner G."/>
            <person name="Gruber A."/>
            <person name="Hipkin R."/>
            <person name="Janech M."/>
            <person name="Kroth P."/>
            <person name="Leese F."/>
            <person name="Lindquist E."/>
            <person name="Lyon B.R."/>
            <person name="Martin J."/>
            <person name="Mayer C."/>
            <person name="Parker M."/>
            <person name="Quesneville H."/>
            <person name="Raymond J."/>
            <person name="Uhlig C."/>
            <person name="Valentin K.U."/>
            <person name="Worden A.Z."/>
            <person name="Armbrust E.V."/>
            <person name="Bowler C."/>
            <person name="Green B."/>
            <person name="Moulton V."/>
            <person name="Van Oosterhout C."/>
            <person name="Grigoriev I."/>
        </authorList>
    </citation>
    <scope>NUCLEOTIDE SEQUENCE [LARGE SCALE GENOMIC DNA]</scope>
    <source>
        <strain evidence="1 2">CCMP1102</strain>
    </source>
</reference>
<sequence>MIVTTSSTTTTASTMSEEVSTISAKLMLGTFSWTDLGIMIHEDDADCSTSPSPIVIHEDDAYCSMSPSSSSPYSKRRHVDIINSTNGNNEIRRRRPKYQSQTVIHRPTIQPEVANFSWTDLAIIMEE</sequence>
<dbReference type="EMBL" id="KV784365">
    <property type="protein sequence ID" value="OEU12118.1"/>
    <property type="molecule type" value="Genomic_DNA"/>
</dbReference>
<keyword evidence="2" id="KW-1185">Reference proteome</keyword>
<evidence type="ECO:0000313" key="2">
    <source>
        <dbReference type="Proteomes" id="UP000095751"/>
    </source>
</evidence>
<protein>
    <submittedName>
        <fullName evidence="1">Uncharacterized protein</fullName>
    </submittedName>
</protein>
<dbReference type="Proteomes" id="UP000095751">
    <property type="component" value="Unassembled WGS sequence"/>
</dbReference>
<name>A0A1E7F1P6_9STRA</name>
<accession>A0A1E7F1P6</accession>
<dbReference type="KEGG" id="fcy:FRACYDRAFT_270530"/>
<evidence type="ECO:0000313" key="1">
    <source>
        <dbReference type="EMBL" id="OEU12118.1"/>
    </source>
</evidence>
<proteinExistence type="predicted"/>